<dbReference type="InterPro" id="IPR036390">
    <property type="entry name" value="WH_DNA-bd_sf"/>
</dbReference>
<evidence type="ECO:0000256" key="4">
    <source>
        <dbReference type="ARBA" id="ARBA00023163"/>
    </source>
</evidence>
<dbReference type="PANTHER" id="PTHR30537:SF58">
    <property type="entry name" value="HTH-TYPE TRANSCRIPTIONAL REGULATOR PERR"/>
    <property type="match status" value="1"/>
</dbReference>
<dbReference type="SUPFAM" id="SSF46785">
    <property type="entry name" value="Winged helix' DNA-binding domain"/>
    <property type="match status" value="1"/>
</dbReference>
<evidence type="ECO:0000256" key="3">
    <source>
        <dbReference type="ARBA" id="ARBA00023125"/>
    </source>
</evidence>
<dbReference type="OrthoDB" id="9813056at2"/>
<evidence type="ECO:0000313" key="7">
    <source>
        <dbReference type="Proteomes" id="UP000305451"/>
    </source>
</evidence>
<evidence type="ECO:0000259" key="5">
    <source>
        <dbReference type="PROSITE" id="PS50931"/>
    </source>
</evidence>
<dbReference type="RefSeq" id="WP_135945808.1">
    <property type="nucleotide sequence ID" value="NZ_BMEI01000004.1"/>
</dbReference>
<evidence type="ECO:0000256" key="2">
    <source>
        <dbReference type="ARBA" id="ARBA00023015"/>
    </source>
</evidence>
<keyword evidence="2" id="KW-0805">Transcription regulation</keyword>
<dbReference type="InterPro" id="IPR000847">
    <property type="entry name" value="LysR_HTH_N"/>
</dbReference>
<comment type="caution">
    <text evidence="6">The sequence shown here is derived from an EMBL/GenBank/DDBJ whole genome shotgun (WGS) entry which is preliminary data.</text>
</comment>
<protein>
    <submittedName>
        <fullName evidence="6">LysR family transcriptional regulator</fullName>
    </submittedName>
</protein>
<feature type="domain" description="HTH lysR-type" evidence="5">
    <location>
        <begin position="1"/>
        <end position="59"/>
    </location>
</feature>
<dbReference type="PROSITE" id="PS50931">
    <property type="entry name" value="HTH_LYSR"/>
    <property type="match status" value="1"/>
</dbReference>
<dbReference type="InterPro" id="IPR005119">
    <property type="entry name" value="LysR_subst-bd"/>
</dbReference>
<dbReference type="FunFam" id="3.40.190.290:FF:000001">
    <property type="entry name" value="Transcriptional regulator, LysR family"/>
    <property type="match status" value="1"/>
</dbReference>
<dbReference type="Gene3D" id="3.40.190.290">
    <property type="match status" value="1"/>
</dbReference>
<dbReference type="Pfam" id="PF03466">
    <property type="entry name" value="LysR_substrate"/>
    <property type="match status" value="1"/>
</dbReference>
<dbReference type="InterPro" id="IPR036388">
    <property type="entry name" value="WH-like_DNA-bd_sf"/>
</dbReference>
<dbReference type="FunFam" id="1.10.10.10:FF:000001">
    <property type="entry name" value="LysR family transcriptional regulator"/>
    <property type="match status" value="1"/>
</dbReference>
<keyword evidence="3" id="KW-0238">DNA-binding</keyword>
<dbReference type="AlphaFoldDB" id="A0A4S2H816"/>
<accession>A0A4S2H816</accession>
<keyword evidence="4" id="KW-0804">Transcription</keyword>
<keyword evidence="7" id="KW-1185">Reference proteome</keyword>
<dbReference type="Pfam" id="PF00126">
    <property type="entry name" value="HTH_1"/>
    <property type="match status" value="1"/>
</dbReference>
<name>A0A4S2H816_9PROT</name>
<dbReference type="InterPro" id="IPR058163">
    <property type="entry name" value="LysR-type_TF_proteobact-type"/>
</dbReference>
<dbReference type="CDD" id="cd08422">
    <property type="entry name" value="PBP2_CrgA_like"/>
    <property type="match status" value="1"/>
</dbReference>
<sequence length="303" mass="33310">MDRIDSLRLFSVVAELESFTKAADRMGMTPGAASKQISALEERLQARLLERTTRSVRLTDAGQALLDRVRPWLIEYEAIENGLVTETGKAAGLLRVSAPVDFGAARLIEPVTAFMAKWPEVEIRLELADRMVDLVDEGYDLGVRIGHLTDSSLIAKRLAGACMTTIASPDYLGEHGAPVHPDDLSRHLCIIDRNKPAPNQWRYTRGNEIVEARVNGRLTLNGARAAVCAAAAGAGIACSPAWAAEQALAEGKVVPLLDGWEPDHRDLWAVFPSNRYLAHRVRLFVDFLVDWFKDGFEQGGAKR</sequence>
<organism evidence="6 7">
    <name type="scientific">Marinicauda pacifica</name>
    <dbReference type="NCBI Taxonomy" id="1133559"/>
    <lineage>
        <taxon>Bacteria</taxon>
        <taxon>Pseudomonadati</taxon>
        <taxon>Pseudomonadota</taxon>
        <taxon>Alphaproteobacteria</taxon>
        <taxon>Maricaulales</taxon>
        <taxon>Maricaulaceae</taxon>
        <taxon>Marinicauda</taxon>
    </lineage>
</organism>
<dbReference type="PANTHER" id="PTHR30537">
    <property type="entry name" value="HTH-TYPE TRANSCRIPTIONAL REGULATOR"/>
    <property type="match status" value="1"/>
</dbReference>
<comment type="similarity">
    <text evidence="1">Belongs to the LysR transcriptional regulatory family.</text>
</comment>
<dbReference type="GO" id="GO:0043565">
    <property type="term" value="F:sequence-specific DNA binding"/>
    <property type="evidence" value="ECO:0007669"/>
    <property type="project" value="TreeGrafter"/>
</dbReference>
<gene>
    <name evidence="6" type="ORF">E5162_13520</name>
</gene>
<dbReference type="Gene3D" id="1.10.10.10">
    <property type="entry name" value="Winged helix-like DNA-binding domain superfamily/Winged helix DNA-binding domain"/>
    <property type="match status" value="1"/>
</dbReference>
<evidence type="ECO:0000256" key="1">
    <source>
        <dbReference type="ARBA" id="ARBA00009437"/>
    </source>
</evidence>
<evidence type="ECO:0000313" key="6">
    <source>
        <dbReference type="EMBL" id="TGY91886.1"/>
    </source>
</evidence>
<dbReference type="SUPFAM" id="SSF53850">
    <property type="entry name" value="Periplasmic binding protein-like II"/>
    <property type="match status" value="1"/>
</dbReference>
<reference evidence="6 7" key="1">
    <citation type="journal article" date="2013" name="Int. J. Syst. Evol. Microbiol.">
        <title>Marinicauda pacifica gen. nov., sp. nov., a prosthecate alphaproteobacterium of the family Hyphomonadaceae isolated from deep seawater.</title>
        <authorList>
            <person name="Zhang X.Y."/>
            <person name="Li G.W."/>
            <person name="Wang C.S."/>
            <person name="Zhang Y.J."/>
            <person name="Xu X.W."/>
            <person name="Li H."/>
            <person name="Liu A."/>
            <person name="Liu C."/>
            <person name="Xie B.B."/>
            <person name="Qin Q.L."/>
            <person name="Xu Z."/>
            <person name="Chen X.L."/>
            <person name="Zhou B.C."/>
            <person name="Zhang Y.Z."/>
        </authorList>
    </citation>
    <scope>NUCLEOTIDE SEQUENCE [LARGE SCALE GENOMIC DNA]</scope>
    <source>
        <strain evidence="6 7">P-1 km-3</strain>
    </source>
</reference>
<dbReference type="GO" id="GO:0006351">
    <property type="term" value="P:DNA-templated transcription"/>
    <property type="evidence" value="ECO:0007669"/>
    <property type="project" value="TreeGrafter"/>
</dbReference>
<dbReference type="GO" id="GO:0003700">
    <property type="term" value="F:DNA-binding transcription factor activity"/>
    <property type="evidence" value="ECO:0007669"/>
    <property type="project" value="InterPro"/>
</dbReference>
<proteinExistence type="inferred from homology"/>
<dbReference type="EMBL" id="SRXV01000004">
    <property type="protein sequence ID" value="TGY91886.1"/>
    <property type="molecule type" value="Genomic_DNA"/>
</dbReference>
<dbReference type="Proteomes" id="UP000305451">
    <property type="component" value="Unassembled WGS sequence"/>
</dbReference>